<accession>A0A1H2CED4</accession>
<evidence type="ECO:0000256" key="1">
    <source>
        <dbReference type="SAM" id="SignalP"/>
    </source>
</evidence>
<reference evidence="2 3" key="1">
    <citation type="submission" date="2016-10" db="EMBL/GenBank/DDBJ databases">
        <authorList>
            <person name="de Groot N.N."/>
        </authorList>
    </citation>
    <scope>NUCLEOTIDE SEQUENCE [LARGE SCALE GENOMIC DNA]</scope>
    <source>
        <strain evidence="2 3">MP1X4</strain>
    </source>
</reference>
<feature type="signal peptide" evidence="1">
    <location>
        <begin position="1"/>
        <end position="22"/>
    </location>
</feature>
<dbReference type="OrthoDB" id="798726at2"/>
<protein>
    <submittedName>
        <fullName evidence="2">Uncharacterized protein</fullName>
    </submittedName>
</protein>
<dbReference type="EMBL" id="LT629740">
    <property type="protein sequence ID" value="SDT68607.1"/>
    <property type="molecule type" value="Genomic_DNA"/>
</dbReference>
<dbReference type="STRING" id="652787.SAMN05216490_4926"/>
<evidence type="ECO:0000313" key="2">
    <source>
        <dbReference type="EMBL" id="SDT68607.1"/>
    </source>
</evidence>
<proteinExistence type="predicted"/>
<dbReference type="Proteomes" id="UP000199679">
    <property type="component" value="Chromosome I"/>
</dbReference>
<name>A0A1H2CED4_MUCMA</name>
<gene>
    <name evidence="2" type="ORF">SAMN05216490_4926</name>
</gene>
<organism evidence="2 3">
    <name type="scientific">Mucilaginibacter mallensis</name>
    <dbReference type="NCBI Taxonomy" id="652787"/>
    <lineage>
        <taxon>Bacteria</taxon>
        <taxon>Pseudomonadati</taxon>
        <taxon>Bacteroidota</taxon>
        <taxon>Sphingobacteriia</taxon>
        <taxon>Sphingobacteriales</taxon>
        <taxon>Sphingobacteriaceae</taxon>
        <taxon>Mucilaginibacter</taxon>
    </lineage>
</organism>
<sequence>MKKIRLGFIALAALAGFGNAYAFNHHKNAGTTYYGFKDGSGNAAWALNPPSRETCQSDAVAIACTITSTAPQSVVLGTVNALPPDSNIQHSSQDKMYK</sequence>
<keyword evidence="3" id="KW-1185">Reference proteome</keyword>
<keyword evidence="1" id="KW-0732">Signal</keyword>
<feature type="chain" id="PRO_5009270973" evidence="1">
    <location>
        <begin position="23"/>
        <end position="98"/>
    </location>
</feature>
<evidence type="ECO:0000313" key="3">
    <source>
        <dbReference type="Proteomes" id="UP000199679"/>
    </source>
</evidence>
<dbReference type="RefSeq" id="WP_157682371.1">
    <property type="nucleotide sequence ID" value="NZ_LT629740.1"/>
</dbReference>
<dbReference type="AlphaFoldDB" id="A0A1H2CED4"/>